<reference evidence="2" key="2">
    <citation type="submission" date="2022-01" db="EMBL/GenBank/DDBJ databases">
        <authorList>
            <person name="Yamashiro T."/>
            <person name="Shiraishi A."/>
            <person name="Satake H."/>
            <person name="Nakayama K."/>
        </authorList>
    </citation>
    <scope>NUCLEOTIDE SEQUENCE</scope>
</reference>
<accession>A0ABQ5FV84</accession>
<sequence length="315" mass="34724">MVACLEKSEGNADFHEIVDFLTASTIHYALTQIHATVDGKTVVISESSMRSDLHFNDEDDITCLTNDVIFENLALMGNLDTHTKKFLMYPRFLQLFLNNQITLAEHFSDVYLTPAHTKKVFTNIKRKGKDFSGRVTPLFASMFAPPVVEGEGSGQPFEPQPAPSTAQPRIEEQIPVTESSSPQNTQSPRQALQEDTQLPQTSVPIPNVADEDVFKDTVSPSTSTAGDIFEDEIMTIADTLMAIRSTRPRTASVVIHNVEEEPRKSTPAPTAQPSSKDKGKAIMVESAKEKAAEQEAKDAALIEKMEDIQARMDAD</sequence>
<keyword evidence="3" id="KW-1185">Reference proteome</keyword>
<proteinExistence type="predicted"/>
<comment type="caution">
    <text evidence="2">The sequence shown here is derived from an EMBL/GenBank/DDBJ whole genome shotgun (WGS) entry which is preliminary data.</text>
</comment>
<evidence type="ECO:0000313" key="2">
    <source>
        <dbReference type="EMBL" id="GJT67291.1"/>
    </source>
</evidence>
<evidence type="ECO:0000256" key="1">
    <source>
        <dbReference type="SAM" id="MobiDB-lite"/>
    </source>
</evidence>
<feature type="region of interest" description="Disordered" evidence="1">
    <location>
        <begin position="258"/>
        <end position="298"/>
    </location>
</feature>
<evidence type="ECO:0000313" key="3">
    <source>
        <dbReference type="Proteomes" id="UP001151760"/>
    </source>
</evidence>
<dbReference type="EMBL" id="BQNB010017794">
    <property type="protein sequence ID" value="GJT67291.1"/>
    <property type="molecule type" value="Genomic_DNA"/>
</dbReference>
<reference evidence="2" key="1">
    <citation type="journal article" date="2022" name="Int. J. Mol. Sci.">
        <title>Draft Genome of Tanacetum Coccineum: Genomic Comparison of Closely Related Tanacetum-Family Plants.</title>
        <authorList>
            <person name="Yamashiro T."/>
            <person name="Shiraishi A."/>
            <person name="Nakayama K."/>
            <person name="Satake H."/>
        </authorList>
    </citation>
    <scope>NUCLEOTIDE SEQUENCE</scope>
</reference>
<protein>
    <submittedName>
        <fullName evidence="2">Uncharacterized protein</fullName>
    </submittedName>
</protein>
<organism evidence="2 3">
    <name type="scientific">Tanacetum coccineum</name>
    <dbReference type="NCBI Taxonomy" id="301880"/>
    <lineage>
        <taxon>Eukaryota</taxon>
        <taxon>Viridiplantae</taxon>
        <taxon>Streptophyta</taxon>
        <taxon>Embryophyta</taxon>
        <taxon>Tracheophyta</taxon>
        <taxon>Spermatophyta</taxon>
        <taxon>Magnoliopsida</taxon>
        <taxon>eudicotyledons</taxon>
        <taxon>Gunneridae</taxon>
        <taxon>Pentapetalae</taxon>
        <taxon>asterids</taxon>
        <taxon>campanulids</taxon>
        <taxon>Asterales</taxon>
        <taxon>Asteraceae</taxon>
        <taxon>Asteroideae</taxon>
        <taxon>Anthemideae</taxon>
        <taxon>Anthemidinae</taxon>
        <taxon>Tanacetum</taxon>
    </lineage>
</organism>
<gene>
    <name evidence="2" type="ORF">Tco_1018771</name>
</gene>
<feature type="compositionally biased region" description="Polar residues" evidence="1">
    <location>
        <begin position="176"/>
        <end position="204"/>
    </location>
</feature>
<name>A0ABQ5FV84_9ASTR</name>
<feature type="compositionally biased region" description="Basic and acidic residues" evidence="1">
    <location>
        <begin position="275"/>
        <end position="298"/>
    </location>
</feature>
<feature type="region of interest" description="Disordered" evidence="1">
    <location>
        <begin position="149"/>
        <end position="224"/>
    </location>
</feature>
<dbReference type="Proteomes" id="UP001151760">
    <property type="component" value="Unassembled WGS sequence"/>
</dbReference>